<feature type="signal peptide" evidence="3">
    <location>
        <begin position="1"/>
        <end position="19"/>
    </location>
</feature>
<dbReference type="PROSITE" id="PS51473">
    <property type="entry name" value="GNK2"/>
    <property type="match status" value="1"/>
</dbReference>
<dbReference type="Gene3D" id="3.30.430.20">
    <property type="entry name" value="Gnk2 domain, C-X8-C-X2-C motif"/>
    <property type="match status" value="1"/>
</dbReference>
<proteinExistence type="predicted"/>
<dbReference type="Proteomes" id="UP001497516">
    <property type="component" value="Chromosome 4"/>
</dbReference>
<dbReference type="Pfam" id="PF01657">
    <property type="entry name" value="Stress-antifung"/>
    <property type="match status" value="1"/>
</dbReference>
<dbReference type="InterPro" id="IPR002902">
    <property type="entry name" value="GNK2"/>
</dbReference>
<dbReference type="AlphaFoldDB" id="A0AAV2E311"/>
<organism evidence="5 6">
    <name type="scientific">Linum trigynum</name>
    <dbReference type="NCBI Taxonomy" id="586398"/>
    <lineage>
        <taxon>Eukaryota</taxon>
        <taxon>Viridiplantae</taxon>
        <taxon>Streptophyta</taxon>
        <taxon>Embryophyta</taxon>
        <taxon>Tracheophyta</taxon>
        <taxon>Spermatophyta</taxon>
        <taxon>Magnoliopsida</taxon>
        <taxon>eudicotyledons</taxon>
        <taxon>Gunneridae</taxon>
        <taxon>Pentapetalae</taxon>
        <taxon>rosids</taxon>
        <taxon>fabids</taxon>
        <taxon>Malpighiales</taxon>
        <taxon>Linaceae</taxon>
        <taxon>Linum</taxon>
    </lineage>
</organism>
<keyword evidence="2" id="KW-0677">Repeat</keyword>
<evidence type="ECO:0000256" key="3">
    <source>
        <dbReference type="SAM" id="SignalP"/>
    </source>
</evidence>
<dbReference type="EMBL" id="OZ034817">
    <property type="protein sequence ID" value="CAL1380018.1"/>
    <property type="molecule type" value="Genomic_DNA"/>
</dbReference>
<evidence type="ECO:0000256" key="1">
    <source>
        <dbReference type="ARBA" id="ARBA00022729"/>
    </source>
</evidence>
<feature type="domain" description="Gnk2-homologous" evidence="4">
    <location>
        <begin position="36"/>
        <end position="137"/>
    </location>
</feature>
<feature type="chain" id="PRO_5043774435" description="Gnk2-homologous domain-containing protein" evidence="3">
    <location>
        <begin position="20"/>
        <end position="141"/>
    </location>
</feature>
<keyword evidence="6" id="KW-1185">Reference proteome</keyword>
<keyword evidence="1 3" id="KW-0732">Signal</keyword>
<evidence type="ECO:0000313" key="5">
    <source>
        <dbReference type="EMBL" id="CAL1380018.1"/>
    </source>
</evidence>
<reference evidence="5 6" key="1">
    <citation type="submission" date="2024-04" db="EMBL/GenBank/DDBJ databases">
        <authorList>
            <person name="Fracassetti M."/>
        </authorList>
    </citation>
    <scope>NUCLEOTIDE SEQUENCE [LARGE SCALE GENOMIC DNA]</scope>
</reference>
<dbReference type="InterPro" id="IPR038408">
    <property type="entry name" value="GNK2_sf"/>
</dbReference>
<evidence type="ECO:0000256" key="2">
    <source>
        <dbReference type="ARBA" id="ARBA00022737"/>
    </source>
</evidence>
<name>A0AAV2E311_9ROSI</name>
<protein>
    <recommendedName>
        <fullName evidence="4">Gnk2-homologous domain-containing protein</fullName>
    </recommendedName>
</protein>
<accession>A0AAV2E311</accession>
<gene>
    <name evidence="5" type="ORF">LTRI10_LOCUS21497</name>
</gene>
<evidence type="ECO:0000313" key="6">
    <source>
        <dbReference type="Proteomes" id="UP001497516"/>
    </source>
</evidence>
<evidence type="ECO:0000259" key="4">
    <source>
        <dbReference type="PROSITE" id="PS51473"/>
    </source>
</evidence>
<sequence>MKMLNLLTISFSAVVLIAALTFSDDTSIVVVKGYNVDKIGSGCGKKSDDSNEMRMQALGSIDSAIRFVVSGSPNTCAQAAKSTVFAAANCARGLSDHDCELCLYNAQWRVVDVECKHLFGGWLVLKDCYVRYDTSTTFCHQ</sequence>